<dbReference type="Pfam" id="PF13456">
    <property type="entry name" value="RVT_3"/>
    <property type="match status" value="1"/>
</dbReference>
<dbReference type="EMBL" id="JAUJYO010000003">
    <property type="protein sequence ID" value="KAK1322392.1"/>
    <property type="molecule type" value="Genomic_DNA"/>
</dbReference>
<dbReference type="InterPro" id="IPR036397">
    <property type="entry name" value="RNaseH_sf"/>
</dbReference>
<reference evidence="2" key="2">
    <citation type="submission" date="2023-06" db="EMBL/GenBank/DDBJ databases">
        <authorList>
            <person name="Ma L."/>
            <person name="Liu K.-W."/>
            <person name="Li Z."/>
            <person name="Hsiao Y.-Y."/>
            <person name="Qi Y."/>
            <person name="Fu T."/>
            <person name="Tang G."/>
            <person name="Zhang D."/>
            <person name="Sun W.-H."/>
            <person name="Liu D.-K."/>
            <person name="Li Y."/>
            <person name="Chen G.-Z."/>
            <person name="Liu X.-D."/>
            <person name="Liao X.-Y."/>
            <person name="Jiang Y.-T."/>
            <person name="Yu X."/>
            <person name="Hao Y."/>
            <person name="Huang J."/>
            <person name="Zhao X.-W."/>
            <person name="Ke S."/>
            <person name="Chen Y.-Y."/>
            <person name="Wu W.-L."/>
            <person name="Hsu J.-L."/>
            <person name="Lin Y.-F."/>
            <person name="Huang M.-D."/>
            <person name="Li C.-Y."/>
            <person name="Huang L."/>
            <person name="Wang Z.-W."/>
            <person name="Zhao X."/>
            <person name="Zhong W.-Y."/>
            <person name="Peng D.-H."/>
            <person name="Ahmad S."/>
            <person name="Lan S."/>
            <person name="Zhang J.-S."/>
            <person name="Tsai W.-C."/>
            <person name="Van De Peer Y."/>
            <person name="Liu Z.-J."/>
        </authorList>
    </citation>
    <scope>NUCLEOTIDE SEQUENCE</scope>
    <source>
        <strain evidence="2">CP</strain>
        <tissue evidence="2">Leaves</tissue>
    </source>
</reference>
<sequence>MKCTIDVIWNPPSDGWLKVNSDGSKSNDRYAYGEIVRDQGGAFLKALSARVRAASINILELKGLVEGLRLCSTFQTKQIWLETDSTTVVAWVSGFNSDQMSSPDKIWWGSKIKVMTNPKGRSHPTHPFKRVAFSMEKLDIE</sequence>
<organism evidence="2 3">
    <name type="scientific">Acorus calamus</name>
    <name type="common">Sweet flag</name>
    <dbReference type="NCBI Taxonomy" id="4465"/>
    <lineage>
        <taxon>Eukaryota</taxon>
        <taxon>Viridiplantae</taxon>
        <taxon>Streptophyta</taxon>
        <taxon>Embryophyta</taxon>
        <taxon>Tracheophyta</taxon>
        <taxon>Spermatophyta</taxon>
        <taxon>Magnoliopsida</taxon>
        <taxon>Liliopsida</taxon>
        <taxon>Acoraceae</taxon>
        <taxon>Acorus</taxon>
    </lineage>
</organism>
<dbReference type="GO" id="GO:0004523">
    <property type="term" value="F:RNA-DNA hybrid ribonuclease activity"/>
    <property type="evidence" value="ECO:0007669"/>
    <property type="project" value="InterPro"/>
</dbReference>
<proteinExistence type="predicted"/>
<keyword evidence="3" id="KW-1185">Reference proteome</keyword>
<dbReference type="InterPro" id="IPR012337">
    <property type="entry name" value="RNaseH-like_sf"/>
</dbReference>
<evidence type="ECO:0000313" key="2">
    <source>
        <dbReference type="EMBL" id="KAK1322392.1"/>
    </source>
</evidence>
<dbReference type="PANTHER" id="PTHR47723">
    <property type="entry name" value="OS05G0353850 PROTEIN"/>
    <property type="match status" value="1"/>
</dbReference>
<evidence type="ECO:0000259" key="1">
    <source>
        <dbReference type="Pfam" id="PF13456"/>
    </source>
</evidence>
<accession>A0AAV9F9D7</accession>
<comment type="caution">
    <text evidence="2">The sequence shown here is derived from an EMBL/GenBank/DDBJ whole genome shotgun (WGS) entry which is preliminary data.</text>
</comment>
<dbReference type="GO" id="GO:0003676">
    <property type="term" value="F:nucleic acid binding"/>
    <property type="evidence" value="ECO:0007669"/>
    <property type="project" value="InterPro"/>
</dbReference>
<dbReference type="Proteomes" id="UP001180020">
    <property type="component" value="Unassembled WGS sequence"/>
</dbReference>
<dbReference type="PANTHER" id="PTHR47723:SF19">
    <property type="entry name" value="POLYNUCLEOTIDYL TRANSFERASE, RIBONUCLEASE H-LIKE SUPERFAMILY PROTEIN"/>
    <property type="match status" value="1"/>
</dbReference>
<dbReference type="AlphaFoldDB" id="A0AAV9F9D7"/>
<dbReference type="InterPro" id="IPR002156">
    <property type="entry name" value="RNaseH_domain"/>
</dbReference>
<protein>
    <recommendedName>
        <fullName evidence="1">RNase H type-1 domain-containing protein</fullName>
    </recommendedName>
</protein>
<feature type="domain" description="RNase H type-1" evidence="1">
    <location>
        <begin position="20"/>
        <end position="100"/>
    </location>
</feature>
<dbReference type="SUPFAM" id="SSF53098">
    <property type="entry name" value="Ribonuclease H-like"/>
    <property type="match status" value="1"/>
</dbReference>
<dbReference type="Gene3D" id="3.30.420.10">
    <property type="entry name" value="Ribonuclease H-like superfamily/Ribonuclease H"/>
    <property type="match status" value="1"/>
</dbReference>
<name>A0AAV9F9D7_ACOCL</name>
<evidence type="ECO:0000313" key="3">
    <source>
        <dbReference type="Proteomes" id="UP001180020"/>
    </source>
</evidence>
<dbReference type="InterPro" id="IPR053151">
    <property type="entry name" value="RNase_H-like"/>
</dbReference>
<dbReference type="CDD" id="cd06222">
    <property type="entry name" value="RNase_H_like"/>
    <property type="match status" value="1"/>
</dbReference>
<gene>
    <name evidence="2" type="ORF">QJS10_CPA03g01906</name>
</gene>
<reference evidence="2" key="1">
    <citation type="journal article" date="2023" name="Nat. Commun.">
        <title>Diploid and tetraploid genomes of Acorus and the evolution of monocots.</title>
        <authorList>
            <person name="Ma L."/>
            <person name="Liu K.W."/>
            <person name="Li Z."/>
            <person name="Hsiao Y.Y."/>
            <person name="Qi Y."/>
            <person name="Fu T."/>
            <person name="Tang G.D."/>
            <person name="Zhang D."/>
            <person name="Sun W.H."/>
            <person name="Liu D.K."/>
            <person name="Li Y."/>
            <person name="Chen G.Z."/>
            <person name="Liu X.D."/>
            <person name="Liao X.Y."/>
            <person name="Jiang Y.T."/>
            <person name="Yu X."/>
            <person name="Hao Y."/>
            <person name="Huang J."/>
            <person name="Zhao X.W."/>
            <person name="Ke S."/>
            <person name="Chen Y.Y."/>
            <person name="Wu W.L."/>
            <person name="Hsu J.L."/>
            <person name="Lin Y.F."/>
            <person name="Huang M.D."/>
            <person name="Li C.Y."/>
            <person name="Huang L."/>
            <person name="Wang Z.W."/>
            <person name="Zhao X."/>
            <person name="Zhong W.Y."/>
            <person name="Peng D.H."/>
            <person name="Ahmad S."/>
            <person name="Lan S."/>
            <person name="Zhang J.S."/>
            <person name="Tsai W.C."/>
            <person name="Van de Peer Y."/>
            <person name="Liu Z.J."/>
        </authorList>
    </citation>
    <scope>NUCLEOTIDE SEQUENCE</scope>
    <source>
        <strain evidence="2">CP</strain>
    </source>
</reference>
<dbReference type="InterPro" id="IPR044730">
    <property type="entry name" value="RNase_H-like_dom_plant"/>
</dbReference>